<dbReference type="AlphaFoldDB" id="A0A3P1XUT0"/>
<name>A0A3P1XUT0_TANFO</name>
<dbReference type="InterPro" id="IPR027417">
    <property type="entry name" value="P-loop_NTPase"/>
</dbReference>
<evidence type="ECO:0000313" key="1">
    <source>
        <dbReference type="EMBL" id="RRD62529.1"/>
    </source>
</evidence>
<accession>A0A3P1XUT0</accession>
<dbReference type="Gene3D" id="3.40.50.300">
    <property type="entry name" value="P-loop containing nucleotide triphosphate hydrolases"/>
    <property type="match status" value="1"/>
</dbReference>
<dbReference type="SUPFAM" id="SSF52540">
    <property type="entry name" value="P-loop containing nucleoside triphosphate hydrolases"/>
    <property type="match status" value="1"/>
</dbReference>
<dbReference type="OrthoDB" id="1093942at2"/>
<dbReference type="Pfam" id="PF13671">
    <property type="entry name" value="AAA_33"/>
    <property type="match status" value="1"/>
</dbReference>
<gene>
    <name evidence="1" type="ORF">EII40_02940</name>
</gene>
<evidence type="ECO:0000313" key="2">
    <source>
        <dbReference type="Proteomes" id="UP000278609"/>
    </source>
</evidence>
<sequence length="175" mass="19915">MNAILFLFSGLPATGKTTLAKALAPKYNAAYLRIDTLEQGLRDLCRYPVKGEGYRLAYRLATENLRIGNHVVADSCNPVSLTRKEWHEVAMQCGCKYVNIEVICSDKAEHQSRVENRTTDIPGLSLPTWKEIQKREYHTWDKEVILIDTACRPIADSVTELYTKVEAYLQRLPNL</sequence>
<protein>
    <submittedName>
        <fullName evidence="1">AAA family ATPase</fullName>
    </submittedName>
</protein>
<dbReference type="PANTHER" id="PTHR37807">
    <property type="entry name" value="OS07G0160300 PROTEIN"/>
    <property type="match status" value="1"/>
</dbReference>
<dbReference type="PANTHER" id="PTHR37807:SF3">
    <property type="entry name" value="OS07G0160300 PROTEIN"/>
    <property type="match status" value="1"/>
</dbReference>
<dbReference type="RefSeq" id="WP_124750783.1">
    <property type="nucleotide sequence ID" value="NZ_RQYS01000009.1"/>
</dbReference>
<organism evidence="1 2">
    <name type="scientific">Tannerella forsythia</name>
    <name type="common">Bacteroides forsythus</name>
    <dbReference type="NCBI Taxonomy" id="28112"/>
    <lineage>
        <taxon>Bacteria</taxon>
        <taxon>Pseudomonadati</taxon>
        <taxon>Bacteroidota</taxon>
        <taxon>Bacteroidia</taxon>
        <taxon>Bacteroidales</taxon>
        <taxon>Tannerellaceae</taxon>
        <taxon>Tannerella</taxon>
    </lineage>
</organism>
<proteinExistence type="predicted"/>
<comment type="caution">
    <text evidence="1">The sequence shown here is derived from an EMBL/GenBank/DDBJ whole genome shotgun (WGS) entry which is preliminary data.</text>
</comment>
<dbReference type="EMBL" id="RQYS01000009">
    <property type="protein sequence ID" value="RRD62529.1"/>
    <property type="molecule type" value="Genomic_DNA"/>
</dbReference>
<dbReference type="Proteomes" id="UP000278609">
    <property type="component" value="Unassembled WGS sequence"/>
</dbReference>
<reference evidence="1 2" key="1">
    <citation type="submission" date="2018-11" db="EMBL/GenBank/DDBJ databases">
        <title>Genomes From Bacteria Associated with the Canine Oral Cavity: a Test Case for Automated Genome-Based Taxonomic Assignment.</title>
        <authorList>
            <person name="Coil D.A."/>
            <person name="Jospin G."/>
            <person name="Darling A.E."/>
            <person name="Wallis C."/>
            <person name="Davis I.J."/>
            <person name="Harris S."/>
            <person name="Eisen J.A."/>
            <person name="Holcombe L.J."/>
            <person name="O'Flynn C."/>
        </authorList>
    </citation>
    <scope>NUCLEOTIDE SEQUENCE [LARGE SCALE GENOMIC DNA]</scope>
    <source>
        <strain evidence="1 2">OH2617_COT-023</strain>
    </source>
</reference>